<accession>A0A8J8MSS7</accession>
<dbReference type="KEGG" id="fap:GR316_05450"/>
<protein>
    <submittedName>
        <fullName evidence="1">DUF1150 family protein</fullName>
    </submittedName>
</protein>
<dbReference type="RefSeq" id="WP_211785001.1">
    <property type="nucleotide sequence ID" value="NZ_CP047289.1"/>
</dbReference>
<reference evidence="1" key="1">
    <citation type="submission" date="2020-01" db="EMBL/GenBank/DDBJ databases">
        <authorList>
            <person name="Yang Y."/>
            <person name="Kwon Y.M."/>
        </authorList>
    </citation>
    <scope>NUCLEOTIDE SEQUENCE</scope>
    <source>
        <strain evidence="1">PG104</strain>
    </source>
</reference>
<dbReference type="AlphaFoldDB" id="A0A8J8MSS7"/>
<dbReference type="Pfam" id="PF06620">
    <property type="entry name" value="DUF1150"/>
    <property type="match status" value="1"/>
</dbReference>
<dbReference type="Proteomes" id="UP000679284">
    <property type="component" value="Chromosome"/>
</dbReference>
<name>A0A8J8MSS7_9RHOB</name>
<evidence type="ECO:0000313" key="2">
    <source>
        <dbReference type="Proteomes" id="UP000679284"/>
    </source>
</evidence>
<dbReference type="EMBL" id="CP047289">
    <property type="protein sequence ID" value="QUS35751.1"/>
    <property type="molecule type" value="Genomic_DNA"/>
</dbReference>
<keyword evidence="2" id="KW-1185">Reference proteome</keyword>
<sequence>MQTTEQDAERLVYVRPVAVADLPEDVQEQAEGLDTLYALHNAEGEQLALVRNRHMAFQLALQNDLAPVNVH</sequence>
<evidence type="ECO:0000313" key="1">
    <source>
        <dbReference type="EMBL" id="QUS35751.1"/>
    </source>
</evidence>
<proteinExistence type="predicted"/>
<organism evidence="1 2">
    <name type="scientific">Falsirhodobacter algicola</name>
    <dbReference type="NCBI Taxonomy" id="2692330"/>
    <lineage>
        <taxon>Bacteria</taxon>
        <taxon>Pseudomonadati</taxon>
        <taxon>Pseudomonadota</taxon>
        <taxon>Alphaproteobacteria</taxon>
        <taxon>Rhodobacterales</taxon>
        <taxon>Paracoccaceae</taxon>
        <taxon>Falsirhodobacter</taxon>
    </lineage>
</organism>
<dbReference type="InterPro" id="IPR009531">
    <property type="entry name" value="DUF1150"/>
</dbReference>
<gene>
    <name evidence="1" type="ORF">GR316_05450</name>
</gene>